<reference evidence="3" key="1">
    <citation type="journal article" date="2023" name="Mol. Phylogenet. Evol.">
        <title>Genome-scale phylogeny and comparative genomics of the fungal order Sordariales.</title>
        <authorList>
            <person name="Hensen N."/>
            <person name="Bonometti L."/>
            <person name="Westerberg I."/>
            <person name="Brannstrom I.O."/>
            <person name="Guillou S."/>
            <person name="Cros-Aarteil S."/>
            <person name="Calhoun S."/>
            <person name="Haridas S."/>
            <person name="Kuo A."/>
            <person name="Mondo S."/>
            <person name="Pangilinan J."/>
            <person name="Riley R."/>
            <person name="LaButti K."/>
            <person name="Andreopoulos B."/>
            <person name="Lipzen A."/>
            <person name="Chen C."/>
            <person name="Yan M."/>
            <person name="Daum C."/>
            <person name="Ng V."/>
            <person name="Clum A."/>
            <person name="Steindorff A."/>
            <person name="Ohm R.A."/>
            <person name="Martin F."/>
            <person name="Silar P."/>
            <person name="Natvig D.O."/>
            <person name="Lalanne C."/>
            <person name="Gautier V."/>
            <person name="Ament-Velasquez S.L."/>
            <person name="Kruys A."/>
            <person name="Hutchinson M.I."/>
            <person name="Powell A.J."/>
            <person name="Barry K."/>
            <person name="Miller A.N."/>
            <person name="Grigoriev I.V."/>
            <person name="Debuchy R."/>
            <person name="Gladieux P."/>
            <person name="Hiltunen Thoren M."/>
            <person name="Johannesson H."/>
        </authorList>
    </citation>
    <scope>NUCLEOTIDE SEQUENCE</scope>
    <source>
        <strain evidence="3">PSN243</strain>
    </source>
</reference>
<gene>
    <name evidence="3" type="ORF">QBC34DRAFT_459328</name>
</gene>
<dbReference type="Proteomes" id="UP001321760">
    <property type="component" value="Unassembled WGS sequence"/>
</dbReference>
<dbReference type="EMBL" id="MU865930">
    <property type="protein sequence ID" value="KAK4450946.1"/>
    <property type="molecule type" value="Genomic_DNA"/>
</dbReference>
<proteinExistence type="predicted"/>
<evidence type="ECO:0000256" key="1">
    <source>
        <dbReference type="SAM" id="MobiDB-lite"/>
    </source>
</evidence>
<protein>
    <submittedName>
        <fullName evidence="3">Heterokaryon incompatibility protein</fullName>
    </submittedName>
</protein>
<dbReference type="InterPro" id="IPR052895">
    <property type="entry name" value="HetReg/Transcr_Mod"/>
</dbReference>
<feature type="non-terminal residue" evidence="3">
    <location>
        <position position="652"/>
    </location>
</feature>
<dbReference type="PANTHER" id="PTHR24148:SF73">
    <property type="entry name" value="HET DOMAIN PROTEIN (AFU_ORTHOLOGUE AFUA_8G01020)"/>
    <property type="match status" value="1"/>
</dbReference>
<evidence type="ECO:0000259" key="2">
    <source>
        <dbReference type="Pfam" id="PF06985"/>
    </source>
</evidence>
<feature type="compositionally biased region" description="Polar residues" evidence="1">
    <location>
        <begin position="428"/>
        <end position="440"/>
    </location>
</feature>
<name>A0AAV9GTG7_9PEZI</name>
<sequence>MPTHRIYEPLQGAEWLRLLRIRRDADGDISGELKNFYLASESLPHFFTFSYAWGESTNKRAIKLQGQPFNVLDSVYPLLGLVCDDASFTPESWLWIDSICINQDDVDERGFQVSLMGKIYRRSTKTIVWLGEGTPETDQGMDFMHMLAAENAAIRLNNERSRRVPANLNEAEKWKALAAVLDRTWWRRLWTLQEFIIAPHSDIHCGRKCIGREKLGKAIYSIWLCCPGNELIKRESWYPGWTRRRLHQWYRHDNYWDRMGLLALMAYSSGCAVTDPRDRIYGLLGLARPSHVAMVGTPSYDHDVGAVYRAFVKLFVATHASLDIICFAQLFTGAKGGLGLPSWVPDWSQSTKVYVVPLMVSQSGRDHISNSRPLHAATTPPSAVYAASGKEPPCVIFSEDSLILTCKGVLIDHIDGLGGVPHDASTPVDPSTNPDLIQSDSPINIPTPPNNMPSPPLNTPSPSNTSEANNNQIPLLNAVVRSLVLNRRDRYLSHPAPVETFRTDLLRYAIGAKIHPYRWYHANKSLLIHGHTLEELCTPLSESNPDSAVTETLQRGMRISELAQGGVDHSEGGFLSRLQDTYMLKRMGRRLCTTRGGHVGMAPVRARKGDMVCVLFGCSVPVLLRRWEGGEGKEEWEFVGECYLDGFMDGEV</sequence>
<dbReference type="Pfam" id="PF26639">
    <property type="entry name" value="Het-6_barrel"/>
    <property type="match status" value="1"/>
</dbReference>
<organism evidence="3 4">
    <name type="scientific">Podospora aff. communis PSN243</name>
    <dbReference type="NCBI Taxonomy" id="3040156"/>
    <lineage>
        <taxon>Eukaryota</taxon>
        <taxon>Fungi</taxon>
        <taxon>Dikarya</taxon>
        <taxon>Ascomycota</taxon>
        <taxon>Pezizomycotina</taxon>
        <taxon>Sordariomycetes</taxon>
        <taxon>Sordariomycetidae</taxon>
        <taxon>Sordariales</taxon>
        <taxon>Podosporaceae</taxon>
        <taxon>Podospora</taxon>
    </lineage>
</organism>
<dbReference type="Pfam" id="PF06985">
    <property type="entry name" value="HET"/>
    <property type="match status" value="1"/>
</dbReference>
<reference evidence="3" key="2">
    <citation type="submission" date="2023-05" db="EMBL/GenBank/DDBJ databases">
        <authorList>
            <consortium name="Lawrence Berkeley National Laboratory"/>
            <person name="Steindorff A."/>
            <person name="Hensen N."/>
            <person name="Bonometti L."/>
            <person name="Westerberg I."/>
            <person name="Brannstrom I.O."/>
            <person name="Guillou S."/>
            <person name="Cros-Aarteil S."/>
            <person name="Calhoun S."/>
            <person name="Haridas S."/>
            <person name="Kuo A."/>
            <person name="Mondo S."/>
            <person name="Pangilinan J."/>
            <person name="Riley R."/>
            <person name="Labutti K."/>
            <person name="Andreopoulos B."/>
            <person name="Lipzen A."/>
            <person name="Chen C."/>
            <person name="Yanf M."/>
            <person name="Daum C."/>
            <person name="Ng V."/>
            <person name="Clum A."/>
            <person name="Ohm R."/>
            <person name="Martin F."/>
            <person name="Silar P."/>
            <person name="Natvig D."/>
            <person name="Lalanne C."/>
            <person name="Gautier V."/>
            <person name="Ament-Velasquez S.L."/>
            <person name="Kruys A."/>
            <person name="Hutchinson M.I."/>
            <person name="Powell A.J."/>
            <person name="Barry K."/>
            <person name="Miller A.N."/>
            <person name="Grigoriev I.V."/>
            <person name="Debuchy R."/>
            <person name="Gladieux P."/>
            <person name="Thoren M.H."/>
            <person name="Johannesson H."/>
        </authorList>
    </citation>
    <scope>NUCLEOTIDE SEQUENCE</scope>
    <source>
        <strain evidence="3">PSN243</strain>
    </source>
</reference>
<comment type="caution">
    <text evidence="3">The sequence shown here is derived from an EMBL/GenBank/DDBJ whole genome shotgun (WGS) entry which is preliminary data.</text>
</comment>
<feature type="domain" description="Heterokaryon incompatibility" evidence="2">
    <location>
        <begin position="47"/>
        <end position="194"/>
    </location>
</feature>
<evidence type="ECO:0000313" key="4">
    <source>
        <dbReference type="Proteomes" id="UP001321760"/>
    </source>
</evidence>
<dbReference type="PANTHER" id="PTHR24148">
    <property type="entry name" value="ANKYRIN REPEAT DOMAIN-CONTAINING PROTEIN 39 HOMOLOG-RELATED"/>
    <property type="match status" value="1"/>
</dbReference>
<feature type="region of interest" description="Disordered" evidence="1">
    <location>
        <begin position="421"/>
        <end position="471"/>
    </location>
</feature>
<feature type="compositionally biased region" description="Pro residues" evidence="1">
    <location>
        <begin position="445"/>
        <end position="459"/>
    </location>
</feature>
<evidence type="ECO:0000313" key="3">
    <source>
        <dbReference type="EMBL" id="KAK4450946.1"/>
    </source>
</evidence>
<dbReference type="InterPro" id="IPR010730">
    <property type="entry name" value="HET"/>
</dbReference>
<dbReference type="AlphaFoldDB" id="A0AAV9GTG7"/>
<keyword evidence="4" id="KW-1185">Reference proteome</keyword>
<accession>A0AAV9GTG7</accession>